<name>S4NXS2_9NEOP</name>
<feature type="region of interest" description="Disordered" evidence="1">
    <location>
        <begin position="15"/>
        <end position="43"/>
    </location>
</feature>
<evidence type="ECO:0000256" key="1">
    <source>
        <dbReference type="SAM" id="MobiDB-lite"/>
    </source>
</evidence>
<feature type="region of interest" description="Disordered" evidence="1">
    <location>
        <begin position="124"/>
        <end position="145"/>
    </location>
</feature>
<feature type="region of interest" description="Disordered" evidence="1">
    <location>
        <begin position="166"/>
        <end position="203"/>
    </location>
</feature>
<feature type="region of interest" description="Disordered" evidence="1">
    <location>
        <begin position="289"/>
        <end position="309"/>
    </location>
</feature>
<protein>
    <submittedName>
        <fullName evidence="2">Synaptonemal complex protein ZIP1</fullName>
    </submittedName>
</protein>
<feature type="compositionally biased region" description="Polar residues" evidence="1">
    <location>
        <begin position="167"/>
        <end position="178"/>
    </location>
</feature>
<feature type="compositionally biased region" description="Polar residues" evidence="1">
    <location>
        <begin position="291"/>
        <end position="302"/>
    </location>
</feature>
<feature type="compositionally biased region" description="Basic and acidic residues" evidence="1">
    <location>
        <begin position="219"/>
        <end position="235"/>
    </location>
</feature>
<feature type="region of interest" description="Disordered" evidence="1">
    <location>
        <begin position="219"/>
        <end position="265"/>
    </location>
</feature>
<evidence type="ECO:0000313" key="2">
    <source>
        <dbReference type="EMBL" id="JAA78485.1"/>
    </source>
</evidence>
<feature type="compositionally biased region" description="Basic residues" evidence="1">
    <location>
        <begin position="236"/>
        <end position="248"/>
    </location>
</feature>
<dbReference type="AlphaFoldDB" id="S4NXS2"/>
<reference evidence="2" key="1">
    <citation type="journal article" date="2013" name="BMC Genomics">
        <title>Unscrambling butterfly oogenesis.</title>
        <authorList>
            <person name="Carter J.M."/>
            <person name="Baker S.C."/>
            <person name="Pink R."/>
            <person name="Carter D.R."/>
            <person name="Collins A."/>
            <person name="Tomlin J."/>
            <person name="Gibbs M."/>
            <person name="Breuker C.J."/>
        </authorList>
    </citation>
    <scope>NUCLEOTIDE SEQUENCE</scope>
    <source>
        <tissue evidence="2">Ovary</tissue>
    </source>
</reference>
<feature type="non-terminal residue" evidence="2">
    <location>
        <position position="309"/>
    </location>
</feature>
<feature type="compositionally biased region" description="Polar residues" evidence="1">
    <location>
        <begin position="191"/>
        <end position="200"/>
    </location>
</feature>
<sequence>MDYVVGSIAALLSGNVTPNRPKHLKKAQTPTKHQPSPNVTPKSEFVEDRSIFLSPTMIKKKDIIKKSPKRIFENPGLDVTNGEDNDSIVSPKAEKVKKMLKDNLEASSSVVDTILVRQQLIKNSEKSPKKANKKRLSNNVENTDENITPTKKQCLSDIGNDIKKDISTSVSLGNSPKSKVTESKFAAAMNGENSPENIGTVSKKMNKQPQNDFIVEEIPKANASEDLKNKKDNQSPKKKNRKRNKSKQKGQNNLSGQQGQNNISMVKINPVMVTNEKAVANDVKVVENKEISTNLASVVNQGQKKKKKK</sequence>
<reference evidence="2" key="2">
    <citation type="submission" date="2013-05" db="EMBL/GenBank/DDBJ databases">
        <authorList>
            <person name="Carter J.-M."/>
            <person name="Baker S.C."/>
            <person name="Pink R."/>
            <person name="Carter D.R.F."/>
            <person name="Collins A."/>
            <person name="Tomlin J."/>
            <person name="Gibbs M."/>
            <person name="Breuker C.J."/>
        </authorList>
    </citation>
    <scope>NUCLEOTIDE SEQUENCE</scope>
    <source>
        <tissue evidence="2">Ovary</tissue>
    </source>
</reference>
<feature type="compositionally biased region" description="Polar residues" evidence="1">
    <location>
        <begin position="28"/>
        <end position="41"/>
    </location>
</feature>
<feature type="compositionally biased region" description="Low complexity" evidence="1">
    <location>
        <begin position="249"/>
        <end position="262"/>
    </location>
</feature>
<accession>S4NXS2</accession>
<dbReference type="EMBL" id="GAIX01014075">
    <property type="protein sequence ID" value="JAA78485.1"/>
    <property type="molecule type" value="Transcribed_RNA"/>
</dbReference>
<proteinExistence type="predicted"/>
<organism evidence="2">
    <name type="scientific">Pararge aegeria</name>
    <name type="common">speckled wood butterfly</name>
    <dbReference type="NCBI Taxonomy" id="116150"/>
    <lineage>
        <taxon>Eukaryota</taxon>
        <taxon>Metazoa</taxon>
        <taxon>Ecdysozoa</taxon>
        <taxon>Arthropoda</taxon>
        <taxon>Hexapoda</taxon>
        <taxon>Insecta</taxon>
        <taxon>Pterygota</taxon>
        <taxon>Neoptera</taxon>
        <taxon>Endopterygota</taxon>
        <taxon>Lepidoptera</taxon>
        <taxon>Glossata</taxon>
        <taxon>Ditrysia</taxon>
        <taxon>Papilionoidea</taxon>
        <taxon>Nymphalidae</taxon>
        <taxon>Satyrinae</taxon>
        <taxon>Satyrini</taxon>
        <taxon>Parargina</taxon>
        <taxon>Pararge</taxon>
    </lineage>
</organism>